<dbReference type="PANTHER" id="PTHR24416:SF611">
    <property type="entry name" value="TYROSINE-PROTEIN KINASE TRANSMEMBRANE RECEPTOR ROR"/>
    <property type="match status" value="1"/>
</dbReference>
<dbReference type="InterPro" id="IPR001245">
    <property type="entry name" value="Ser-Thr/Tyr_kinase_cat_dom"/>
</dbReference>
<dbReference type="PROSITE" id="PS00109">
    <property type="entry name" value="PROTEIN_KINASE_TYR"/>
    <property type="match status" value="1"/>
</dbReference>
<organism evidence="2 3">
    <name type="scientific">Necator americanus</name>
    <name type="common">Human hookworm</name>
    <dbReference type="NCBI Taxonomy" id="51031"/>
    <lineage>
        <taxon>Eukaryota</taxon>
        <taxon>Metazoa</taxon>
        <taxon>Ecdysozoa</taxon>
        <taxon>Nematoda</taxon>
        <taxon>Chromadorea</taxon>
        <taxon>Rhabditida</taxon>
        <taxon>Rhabditina</taxon>
        <taxon>Rhabditomorpha</taxon>
        <taxon>Strongyloidea</taxon>
        <taxon>Ancylostomatidae</taxon>
        <taxon>Bunostominae</taxon>
        <taxon>Necator</taxon>
    </lineage>
</organism>
<dbReference type="InterPro" id="IPR050122">
    <property type="entry name" value="RTK"/>
</dbReference>
<accession>W2T7Q9</accession>
<dbReference type="InterPro" id="IPR011009">
    <property type="entry name" value="Kinase-like_dom_sf"/>
</dbReference>
<evidence type="ECO:0000313" key="2">
    <source>
        <dbReference type="EMBL" id="ETN77201.1"/>
    </source>
</evidence>
<feature type="domain" description="Protein kinase" evidence="1">
    <location>
        <begin position="1"/>
        <end position="93"/>
    </location>
</feature>
<protein>
    <recommendedName>
        <fullName evidence="1">Protein kinase domain-containing protein</fullName>
    </recommendedName>
</protein>
<dbReference type="GO" id="GO:0005886">
    <property type="term" value="C:plasma membrane"/>
    <property type="evidence" value="ECO:0007669"/>
    <property type="project" value="TreeGrafter"/>
</dbReference>
<dbReference type="KEGG" id="nai:NECAME_11232"/>
<dbReference type="SUPFAM" id="SSF56112">
    <property type="entry name" value="Protein kinase-like (PK-like)"/>
    <property type="match status" value="1"/>
</dbReference>
<evidence type="ECO:0000313" key="3">
    <source>
        <dbReference type="Proteomes" id="UP000053676"/>
    </source>
</evidence>
<dbReference type="Proteomes" id="UP000053676">
    <property type="component" value="Unassembled WGS sequence"/>
</dbReference>
<dbReference type="PANTHER" id="PTHR24416">
    <property type="entry name" value="TYROSINE-PROTEIN KINASE RECEPTOR"/>
    <property type="match status" value="1"/>
</dbReference>
<dbReference type="EMBL" id="KI660188">
    <property type="protein sequence ID" value="ETN77201.1"/>
    <property type="molecule type" value="Genomic_DNA"/>
</dbReference>
<gene>
    <name evidence="2" type="ORF">NECAME_11232</name>
</gene>
<dbReference type="OrthoDB" id="635774at2759"/>
<reference evidence="3" key="1">
    <citation type="journal article" date="2014" name="Nat. Genet.">
        <title>Genome of the human hookworm Necator americanus.</title>
        <authorList>
            <person name="Tang Y.T."/>
            <person name="Gao X."/>
            <person name="Rosa B.A."/>
            <person name="Abubucker S."/>
            <person name="Hallsworth-Pepin K."/>
            <person name="Martin J."/>
            <person name="Tyagi R."/>
            <person name="Heizer E."/>
            <person name="Zhang X."/>
            <person name="Bhonagiri-Palsikar V."/>
            <person name="Minx P."/>
            <person name="Warren W.C."/>
            <person name="Wang Q."/>
            <person name="Zhan B."/>
            <person name="Hotez P.J."/>
            <person name="Sternberg P.W."/>
            <person name="Dougall A."/>
            <person name="Gaze S.T."/>
            <person name="Mulvenna J."/>
            <person name="Sotillo J."/>
            <person name="Ranganathan S."/>
            <person name="Rabelo E.M."/>
            <person name="Wilson R.K."/>
            <person name="Felgner P.L."/>
            <person name="Bethony J."/>
            <person name="Hawdon J.M."/>
            <person name="Gasser R.B."/>
            <person name="Loukas A."/>
            <person name="Mitreva M."/>
        </authorList>
    </citation>
    <scope>NUCLEOTIDE SEQUENCE [LARGE SCALE GENOMIC DNA]</scope>
</reference>
<dbReference type="GO" id="GO:0005524">
    <property type="term" value="F:ATP binding"/>
    <property type="evidence" value="ECO:0007669"/>
    <property type="project" value="InterPro"/>
</dbReference>
<dbReference type="GO" id="GO:0007169">
    <property type="term" value="P:cell surface receptor protein tyrosine kinase signaling pathway"/>
    <property type="evidence" value="ECO:0007669"/>
    <property type="project" value="TreeGrafter"/>
</dbReference>
<dbReference type="Gene3D" id="1.10.510.10">
    <property type="entry name" value="Transferase(Phosphotransferase) domain 1"/>
    <property type="match status" value="1"/>
</dbReference>
<proteinExistence type="predicted"/>
<evidence type="ECO:0000259" key="1">
    <source>
        <dbReference type="PROSITE" id="PS50011"/>
    </source>
</evidence>
<keyword evidence="3" id="KW-1185">Reference proteome</keyword>
<dbReference type="InterPro" id="IPR000719">
    <property type="entry name" value="Prot_kinase_dom"/>
</dbReference>
<dbReference type="Pfam" id="PF07714">
    <property type="entry name" value="PK_Tyr_Ser-Thr"/>
    <property type="match status" value="1"/>
</dbReference>
<dbReference type="GO" id="GO:0004714">
    <property type="term" value="F:transmembrane receptor protein tyrosine kinase activity"/>
    <property type="evidence" value="ECO:0007669"/>
    <property type="project" value="TreeGrafter"/>
</dbReference>
<dbReference type="InterPro" id="IPR008266">
    <property type="entry name" value="Tyr_kinase_AS"/>
</dbReference>
<dbReference type="GO" id="GO:0043235">
    <property type="term" value="C:receptor complex"/>
    <property type="evidence" value="ECO:0007669"/>
    <property type="project" value="TreeGrafter"/>
</dbReference>
<dbReference type="PROSITE" id="PS50011">
    <property type="entry name" value="PROTEIN_KINASE_DOM"/>
    <property type="match status" value="1"/>
</dbReference>
<sequence>MTILERSEVFELCEGGELLSRLRDANKPTFLVTTLLEYCLQIVKALTFLETKHIVHRDIAARNILLTKDEKNLKYQVSIAVSIASKAKACKNR</sequence>
<dbReference type="AlphaFoldDB" id="W2T7Q9"/>
<name>W2T7Q9_NECAM</name>